<dbReference type="EMBL" id="QGDL01000016">
    <property type="protein sequence ID" value="PWJ22949.1"/>
    <property type="molecule type" value="Genomic_DNA"/>
</dbReference>
<dbReference type="Proteomes" id="UP000245845">
    <property type="component" value="Unassembled WGS sequence"/>
</dbReference>
<dbReference type="OrthoDB" id="9810761at2"/>
<evidence type="ECO:0000313" key="4">
    <source>
        <dbReference type="Proteomes" id="UP000245845"/>
    </source>
</evidence>
<reference evidence="3 4" key="1">
    <citation type="submission" date="2018-05" db="EMBL/GenBank/DDBJ databases">
        <title>The Hungate 1000. A catalogue of reference genomes from the rumen microbiome.</title>
        <authorList>
            <person name="Kelly W."/>
        </authorList>
    </citation>
    <scope>NUCLEOTIDE SEQUENCE [LARGE SCALE GENOMIC DNA]</scope>
    <source>
        <strain evidence="3 4">NLAE-zl-C242</strain>
    </source>
</reference>
<protein>
    <submittedName>
        <fullName evidence="3">Pilus assembly protein CpaF</fullName>
    </submittedName>
</protein>
<dbReference type="AlphaFoldDB" id="A0A2Y9BJ68"/>
<feature type="domain" description="Bacterial type II secretion system protein E" evidence="2">
    <location>
        <begin position="63"/>
        <end position="393"/>
    </location>
</feature>
<dbReference type="PANTHER" id="PTHR30486:SF6">
    <property type="entry name" value="TYPE IV PILUS RETRACTATION ATPASE PILT"/>
    <property type="match status" value="1"/>
</dbReference>
<proteinExistence type="inferred from homology"/>
<keyword evidence="4" id="KW-1185">Reference proteome</keyword>
<dbReference type="InterPro" id="IPR027417">
    <property type="entry name" value="P-loop_NTPase"/>
</dbReference>
<name>A0A2Y9BJ68_9FIRM</name>
<dbReference type="Gene3D" id="3.40.50.300">
    <property type="entry name" value="P-loop containing nucleotide triphosphate hydrolases"/>
    <property type="match status" value="1"/>
</dbReference>
<organism evidence="3 4">
    <name type="scientific">Faecalicatena orotica</name>
    <dbReference type="NCBI Taxonomy" id="1544"/>
    <lineage>
        <taxon>Bacteria</taxon>
        <taxon>Bacillati</taxon>
        <taxon>Bacillota</taxon>
        <taxon>Clostridia</taxon>
        <taxon>Lachnospirales</taxon>
        <taxon>Lachnospiraceae</taxon>
        <taxon>Faecalicatena</taxon>
    </lineage>
</organism>
<accession>A0A2Y9BJ68</accession>
<comment type="similarity">
    <text evidence="1">Belongs to the GSP E family.</text>
</comment>
<dbReference type="SUPFAM" id="SSF52540">
    <property type="entry name" value="P-loop containing nucleoside triphosphate hydrolases"/>
    <property type="match status" value="1"/>
</dbReference>
<gene>
    <name evidence="3" type="ORF">A8806_116126</name>
</gene>
<dbReference type="PANTHER" id="PTHR30486">
    <property type="entry name" value="TWITCHING MOTILITY PROTEIN PILT"/>
    <property type="match status" value="1"/>
</dbReference>
<evidence type="ECO:0000313" key="3">
    <source>
        <dbReference type="EMBL" id="PWJ22949.1"/>
    </source>
</evidence>
<dbReference type="InterPro" id="IPR050921">
    <property type="entry name" value="T4SS_GSP_E_ATPase"/>
</dbReference>
<evidence type="ECO:0000259" key="2">
    <source>
        <dbReference type="Pfam" id="PF00437"/>
    </source>
</evidence>
<dbReference type="InterPro" id="IPR001482">
    <property type="entry name" value="T2SS/T4SS_dom"/>
</dbReference>
<dbReference type="CDD" id="cd01130">
    <property type="entry name" value="VirB11-like_ATPase"/>
    <property type="match status" value="1"/>
</dbReference>
<dbReference type="Gene3D" id="3.30.450.380">
    <property type="match status" value="1"/>
</dbReference>
<comment type="caution">
    <text evidence="3">The sequence shown here is derived from an EMBL/GenBank/DDBJ whole genome shotgun (WGS) entry which is preliminary data.</text>
</comment>
<sequence>MDRLEQMYDRVLQKMDMGHEMEDGELLELIHTVLNESGEEEYIPLQEKIHLSRELFNAFRKLDILQELIEDEEITEIMINGTDNIFLEKNGRLFQSDKRFVSGNKLEDVIQQIVAGTNRYVNEASPIADARLEDGSRVNVVLKPVALNGPIMTIRKFPKEKVTFDQLISWGSITDEVVEFLKMLVGARYNIFVSGGTGSGKTTFLNAMSDYLPKDERIITIEDNAELQIKGVPNLVRLEARNANLEGEGSVTIRDLIRSALRMRPDRIIVGEVRGDETVDMISSMLNGHSGSMSTGHANNPTDMLHRLETMMMMGIDMPLPAIQRQVASAIDIIIHLGRLRDKSRKVLEIAEVLGFEDGMIRIHTLYEFREEGMENGKIKGRLMKVEELVHSEKLLAAGYQREGIPAGTDEGAPANGNSGISVL</sequence>
<dbReference type="RefSeq" id="WP_109733331.1">
    <property type="nucleotide sequence ID" value="NZ_BAAACK010000022.1"/>
</dbReference>
<evidence type="ECO:0000256" key="1">
    <source>
        <dbReference type="ARBA" id="ARBA00006611"/>
    </source>
</evidence>
<dbReference type="GO" id="GO:0016887">
    <property type="term" value="F:ATP hydrolysis activity"/>
    <property type="evidence" value="ECO:0007669"/>
    <property type="project" value="InterPro"/>
</dbReference>
<dbReference type="Pfam" id="PF00437">
    <property type="entry name" value="T2SSE"/>
    <property type="match status" value="1"/>
</dbReference>